<dbReference type="InterPro" id="IPR010982">
    <property type="entry name" value="Lambda_DNA-bd_dom_sf"/>
</dbReference>
<protein>
    <submittedName>
        <fullName evidence="5">LacI family DNA-binding transcriptional regulator</fullName>
    </submittedName>
</protein>
<dbReference type="Gene3D" id="1.10.260.40">
    <property type="entry name" value="lambda repressor-like DNA-binding domains"/>
    <property type="match status" value="1"/>
</dbReference>
<dbReference type="SUPFAM" id="SSF47413">
    <property type="entry name" value="lambda repressor-like DNA-binding domains"/>
    <property type="match status" value="1"/>
</dbReference>
<dbReference type="SUPFAM" id="SSF53822">
    <property type="entry name" value="Periplasmic binding protein-like I"/>
    <property type="match status" value="1"/>
</dbReference>
<dbReference type="EMBL" id="JAGSHT010000007">
    <property type="protein sequence ID" value="MBZ2195908.1"/>
    <property type="molecule type" value="Genomic_DNA"/>
</dbReference>
<dbReference type="Pfam" id="PF13377">
    <property type="entry name" value="Peripla_BP_3"/>
    <property type="match status" value="1"/>
</dbReference>
<evidence type="ECO:0000259" key="4">
    <source>
        <dbReference type="PROSITE" id="PS50932"/>
    </source>
</evidence>
<evidence type="ECO:0000256" key="3">
    <source>
        <dbReference type="ARBA" id="ARBA00023163"/>
    </source>
</evidence>
<dbReference type="RefSeq" id="WP_223404300.1">
    <property type="nucleotide sequence ID" value="NZ_JAGSHT010000007.1"/>
</dbReference>
<keyword evidence="1" id="KW-0805">Transcription regulation</keyword>
<name>A0ABS7S9I2_9MICO</name>
<dbReference type="InterPro" id="IPR000843">
    <property type="entry name" value="HTH_LacI"/>
</dbReference>
<dbReference type="PROSITE" id="PS50932">
    <property type="entry name" value="HTH_LACI_2"/>
    <property type="match status" value="1"/>
</dbReference>
<evidence type="ECO:0000313" key="5">
    <source>
        <dbReference type="EMBL" id="MBZ2195908.1"/>
    </source>
</evidence>
<dbReference type="Proteomes" id="UP000826651">
    <property type="component" value="Unassembled WGS sequence"/>
</dbReference>
<proteinExistence type="predicted"/>
<dbReference type="Pfam" id="PF00356">
    <property type="entry name" value="LacI"/>
    <property type="match status" value="1"/>
</dbReference>
<organism evidence="5 6">
    <name type="scientific">Occultella gossypii</name>
    <dbReference type="NCBI Taxonomy" id="2800820"/>
    <lineage>
        <taxon>Bacteria</taxon>
        <taxon>Bacillati</taxon>
        <taxon>Actinomycetota</taxon>
        <taxon>Actinomycetes</taxon>
        <taxon>Micrococcales</taxon>
        <taxon>Ruaniaceae</taxon>
        <taxon>Occultella</taxon>
    </lineage>
</organism>
<dbReference type="GO" id="GO:0003677">
    <property type="term" value="F:DNA binding"/>
    <property type="evidence" value="ECO:0007669"/>
    <property type="project" value="UniProtKB-KW"/>
</dbReference>
<dbReference type="PANTHER" id="PTHR30146:SF138">
    <property type="entry name" value="TRANSCRIPTIONAL REGULATORY PROTEIN"/>
    <property type="match status" value="1"/>
</dbReference>
<reference evidence="5 6" key="1">
    <citation type="submission" date="2021-04" db="EMBL/GenBank/DDBJ databases">
        <title>Ruania sp. nov., isolated from sandy soil of mangrove forest.</title>
        <authorList>
            <person name="Ge X."/>
            <person name="Huang R."/>
            <person name="Liu W."/>
        </authorList>
    </citation>
    <scope>NUCLEOTIDE SEQUENCE [LARGE SCALE GENOMIC DNA]</scope>
    <source>
        <strain evidence="5 6">N2-46</strain>
    </source>
</reference>
<dbReference type="CDD" id="cd01392">
    <property type="entry name" value="HTH_LacI"/>
    <property type="match status" value="1"/>
</dbReference>
<dbReference type="Gene3D" id="3.40.50.2300">
    <property type="match status" value="2"/>
</dbReference>
<accession>A0ABS7S9I2</accession>
<keyword evidence="6" id="KW-1185">Reference proteome</keyword>
<dbReference type="PANTHER" id="PTHR30146">
    <property type="entry name" value="LACI-RELATED TRANSCRIPTIONAL REPRESSOR"/>
    <property type="match status" value="1"/>
</dbReference>
<evidence type="ECO:0000313" key="6">
    <source>
        <dbReference type="Proteomes" id="UP000826651"/>
    </source>
</evidence>
<dbReference type="InterPro" id="IPR028082">
    <property type="entry name" value="Peripla_BP_I"/>
</dbReference>
<dbReference type="PROSITE" id="PS00356">
    <property type="entry name" value="HTH_LACI_1"/>
    <property type="match status" value="1"/>
</dbReference>
<evidence type="ECO:0000256" key="2">
    <source>
        <dbReference type="ARBA" id="ARBA00023125"/>
    </source>
</evidence>
<dbReference type="CDD" id="cd06267">
    <property type="entry name" value="PBP1_LacI_sugar_binding-like"/>
    <property type="match status" value="1"/>
</dbReference>
<gene>
    <name evidence="5" type="ORF">KCQ71_07075</name>
</gene>
<dbReference type="InterPro" id="IPR046335">
    <property type="entry name" value="LacI/GalR-like_sensor"/>
</dbReference>
<dbReference type="SMART" id="SM00354">
    <property type="entry name" value="HTH_LACI"/>
    <property type="match status" value="1"/>
</dbReference>
<sequence length="337" mass="35279">MPRTPNDAATPRRRTTIYDIARTAGVSAAAVSLALNQPGRLSADSERRILAVADELGYRANPFARAVATGTTQLIGLLVHDSANPVFAGAVRGVTDAAAKVGYTVVVSDTHDLATPVTTILERLLPLVDGAVSCSARVTPEALATVGGTPIVLVNREVAGRDSVIPDVRAATRAAIELLVGRGHRDLGFIAGPQDSWLSGYRLALLEREVAASAARLQVVASVEPTIDGGREALAQLEGRCTAVLTFNDLIAFGVLLEARDRGLRVPEDLSVVGFDDTFAAVLVTPALTTISTELEQASRLATVRLLAGLGHPNSDPDARIEGRLTVRDSVGAGPHR</sequence>
<keyword evidence="2 5" id="KW-0238">DNA-binding</keyword>
<comment type="caution">
    <text evidence="5">The sequence shown here is derived from an EMBL/GenBank/DDBJ whole genome shotgun (WGS) entry which is preliminary data.</text>
</comment>
<evidence type="ECO:0000256" key="1">
    <source>
        <dbReference type="ARBA" id="ARBA00023015"/>
    </source>
</evidence>
<feature type="domain" description="HTH lacI-type" evidence="4">
    <location>
        <begin position="15"/>
        <end position="69"/>
    </location>
</feature>
<keyword evidence="3" id="KW-0804">Transcription</keyword>